<evidence type="ECO:0000313" key="1">
    <source>
        <dbReference type="EMBL" id="MBX68862.1"/>
    </source>
</evidence>
<name>A0A2P2QPB1_RHIMU</name>
<dbReference type="AlphaFoldDB" id="A0A2P2QPB1"/>
<sequence length="33" mass="3856">MVAAYLKQWIGMISTLFLPIFNLECISFQLHNI</sequence>
<protein>
    <submittedName>
        <fullName evidence="1">Uncharacterized protein</fullName>
    </submittedName>
</protein>
<proteinExistence type="predicted"/>
<organism evidence="1">
    <name type="scientific">Rhizophora mucronata</name>
    <name type="common">Asiatic mangrove</name>
    <dbReference type="NCBI Taxonomy" id="61149"/>
    <lineage>
        <taxon>Eukaryota</taxon>
        <taxon>Viridiplantae</taxon>
        <taxon>Streptophyta</taxon>
        <taxon>Embryophyta</taxon>
        <taxon>Tracheophyta</taxon>
        <taxon>Spermatophyta</taxon>
        <taxon>Magnoliopsida</taxon>
        <taxon>eudicotyledons</taxon>
        <taxon>Gunneridae</taxon>
        <taxon>Pentapetalae</taxon>
        <taxon>rosids</taxon>
        <taxon>fabids</taxon>
        <taxon>Malpighiales</taxon>
        <taxon>Rhizophoraceae</taxon>
        <taxon>Rhizophora</taxon>
    </lineage>
</organism>
<accession>A0A2P2QPB1</accession>
<reference evidence="1" key="1">
    <citation type="submission" date="2018-02" db="EMBL/GenBank/DDBJ databases">
        <title>Rhizophora mucronata_Transcriptome.</title>
        <authorList>
            <person name="Meera S.P."/>
            <person name="Sreeshan A."/>
            <person name="Augustine A."/>
        </authorList>
    </citation>
    <scope>NUCLEOTIDE SEQUENCE</scope>
    <source>
        <tissue evidence="1">Leaf</tissue>
    </source>
</reference>
<dbReference type="EMBL" id="GGEC01088378">
    <property type="protein sequence ID" value="MBX68862.1"/>
    <property type="molecule type" value="Transcribed_RNA"/>
</dbReference>